<evidence type="ECO:0000256" key="1">
    <source>
        <dbReference type="ARBA" id="ARBA00004141"/>
    </source>
</evidence>
<feature type="transmembrane region" description="Helical" evidence="6">
    <location>
        <begin position="205"/>
        <end position="232"/>
    </location>
</feature>
<sequence>MSDEKLAAGEKADKRARPAVGSDPALDDTVAEVEVEDTFIRAVDEGRRRIFRRMVPLLATGFVGGIDVGTGVLALLLVEYTTHSKLLAGLAFSVGFIALALARSELFTEDFLIPVSTVIARQAQFRGLIRLWIGTLVGNLAGGWIFSWLIIAGFPSLRSQAIVSGSYYVDLGLGIRAMVLAIIGGTVITLMTWMQHGTEQTSGKIVAAVTGAFLLGAAGLNHAIVNSLLMFAALNTGHAPFGYLQWAETAGWAAIGNIIGGVGLVTLLRIVQVPHTLKAEREHPAPGVPFHE</sequence>
<feature type="transmembrane region" description="Helical" evidence="6">
    <location>
        <begin position="84"/>
        <end position="102"/>
    </location>
</feature>
<dbReference type="EMBL" id="JXYS01000015">
    <property type="protein sequence ID" value="KJF18486.1"/>
    <property type="molecule type" value="Genomic_DNA"/>
</dbReference>
<keyword evidence="3 6" id="KW-1133">Transmembrane helix</keyword>
<dbReference type="STRING" id="1280514.AXFE_06140"/>
<dbReference type="Gene3D" id="1.20.1080.10">
    <property type="entry name" value="Glycerol uptake facilitator protein"/>
    <property type="match status" value="1"/>
</dbReference>
<dbReference type="GO" id="GO:0005886">
    <property type="term" value="C:plasma membrane"/>
    <property type="evidence" value="ECO:0007669"/>
    <property type="project" value="TreeGrafter"/>
</dbReference>
<keyword evidence="2 6" id="KW-0812">Transmembrane</keyword>
<evidence type="ECO:0000256" key="4">
    <source>
        <dbReference type="ARBA" id="ARBA00023136"/>
    </source>
</evidence>
<keyword evidence="4 6" id="KW-0472">Membrane</keyword>
<evidence type="ECO:0000256" key="2">
    <source>
        <dbReference type="ARBA" id="ARBA00022692"/>
    </source>
</evidence>
<feature type="transmembrane region" description="Helical" evidence="6">
    <location>
        <begin position="131"/>
        <end position="151"/>
    </location>
</feature>
<dbReference type="GO" id="GO:0015499">
    <property type="term" value="F:formate transmembrane transporter activity"/>
    <property type="evidence" value="ECO:0007669"/>
    <property type="project" value="TreeGrafter"/>
</dbReference>
<evidence type="ECO:0000313" key="8">
    <source>
        <dbReference type="Proteomes" id="UP000032360"/>
    </source>
</evidence>
<evidence type="ECO:0000256" key="3">
    <source>
        <dbReference type="ARBA" id="ARBA00022989"/>
    </source>
</evidence>
<dbReference type="InterPro" id="IPR023271">
    <property type="entry name" value="Aquaporin-like"/>
</dbReference>
<dbReference type="RefSeq" id="WP_052604402.1">
    <property type="nucleotide sequence ID" value="NZ_JXYS01000015.1"/>
</dbReference>
<gene>
    <name evidence="7" type="primary">yfdC</name>
    <name evidence="7" type="ORF">AXFE_06140</name>
</gene>
<comment type="caution">
    <text evidence="7">The sequence shown here is derived from an EMBL/GenBank/DDBJ whole genome shotgun (WGS) entry which is preliminary data.</text>
</comment>
<evidence type="ECO:0000256" key="6">
    <source>
        <dbReference type="SAM" id="Phobius"/>
    </source>
</evidence>
<evidence type="ECO:0000256" key="5">
    <source>
        <dbReference type="SAM" id="MobiDB-lite"/>
    </source>
</evidence>
<organism evidence="7 8">
    <name type="scientific">Acidithrix ferrooxidans</name>
    <dbReference type="NCBI Taxonomy" id="1280514"/>
    <lineage>
        <taxon>Bacteria</taxon>
        <taxon>Bacillati</taxon>
        <taxon>Actinomycetota</taxon>
        <taxon>Acidimicrobiia</taxon>
        <taxon>Acidimicrobiales</taxon>
        <taxon>Acidimicrobiaceae</taxon>
        <taxon>Acidithrix</taxon>
    </lineage>
</organism>
<dbReference type="InterPro" id="IPR000292">
    <property type="entry name" value="For/NO2_transpt"/>
</dbReference>
<protein>
    <submittedName>
        <fullName evidence="7">Inner membrane protein YfdC</fullName>
    </submittedName>
</protein>
<dbReference type="Proteomes" id="UP000032360">
    <property type="component" value="Unassembled WGS sequence"/>
</dbReference>
<dbReference type="AlphaFoldDB" id="A0A0D8HN15"/>
<evidence type="ECO:0000313" key="7">
    <source>
        <dbReference type="EMBL" id="KJF18486.1"/>
    </source>
</evidence>
<dbReference type="Pfam" id="PF01226">
    <property type="entry name" value="Form_Nir_trans"/>
    <property type="match status" value="1"/>
</dbReference>
<proteinExistence type="predicted"/>
<feature type="transmembrane region" description="Helical" evidence="6">
    <location>
        <begin position="171"/>
        <end position="193"/>
    </location>
</feature>
<feature type="region of interest" description="Disordered" evidence="5">
    <location>
        <begin position="1"/>
        <end position="23"/>
    </location>
</feature>
<name>A0A0D8HN15_9ACTN</name>
<keyword evidence="8" id="KW-1185">Reference proteome</keyword>
<dbReference type="PANTHER" id="PTHR30520">
    <property type="entry name" value="FORMATE TRANSPORTER-RELATED"/>
    <property type="match status" value="1"/>
</dbReference>
<dbReference type="OrthoDB" id="3374311at2"/>
<feature type="transmembrane region" description="Helical" evidence="6">
    <location>
        <begin position="252"/>
        <end position="271"/>
    </location>
</feature>
<accession>A0A0D8HN15</accession>
<feature type="compositionally biased region" description="Basic and acidic residues" evidence="5">
    <location>
        <begin position="1"/>
        <end position="16"/>
    </location>
</feature>
<reference evidence="7 8" key="1">
    <citation type="submission" date="2015-01" db="EMBL/GenBank/DDBJ databases">
        <title>Draft genome of the acidophilic iron oxidizer Acidithrix ferrooxidans strain Py-F3.</title>
        <authorList>
            <person name="Poehlein A."/>
            <person name="Eisen S."/>
            <person name="Schloemann M."/>
            <person name="Johnson B.D."/>
            <person name="Daniel R."/>
            <person name="Muehling M."/>
        </authorList>
    </citation>
    <scope>NUCLEOTIDE SEQUENCE [LARGE SCALE GENOMIC DNA]</scope>
    <source>
        <strain evidence="7 8">Py-F3</strain>
    </source>
</reference>
<feature type="transmembrane region" description="Helical" evidence="6">
    <location>
        <begin position="57"/>
        <end position="78"/>
    </location>
</feature>
<dbReference type="PANTHER" id="PTHR30520:SF2">
    <property type="entry name" value="INNER MEMBRANE PROTEIN YFDC"/>
    <property type="match status" value="1"/>
</dbReference>
<comment type="subcellular location">
    <subcellularLocation>
        <location evidence="1">Membrane</location>
        <topology evidence="1">Multi-pass membrane protein</topology>
    </subcellularLocation>
</comment>